<protein>
    <recommendedName>
        <fullName evidence="1">DUF6894 domain-containing protein</fullName>
    </recommendedName>
</protein>
<name>A0A512C4M0_9HYPH</name>
<gene>
    <name evidence="2" type="ORF">MAE02_68700</name>
</gene>
<keyword evidence="3" id="KW-1185">Reference proteome</keyword>
<evidence type="ECO:0000313" key="3">
    <source>
        <dbReference type="Proteomes" id="UP000321085"/>
    </source>
</evidence>
<evidence type="ECO:0000259" key="1">
    <source>
        <dbReference type="Pfam" id="PF21834"/>
    </source>
</evidence>
<feature type="domain" description="DUF6894" evidence="1">
    <location>
        <begin position="2"/>
        <end position="70"/>
    </location>
</feature>
<evidence type="ECO:0000313" key="2">
    <source>
        <dbReference type="EMBL" id="GEO19174.1"/>
    </source>
</evidence>
<sequence length="90" mass="9969">MRCYFHLVNGHGFIPDETGLDVPDIEMAQHQALKAIQELRQEAGQTAEEWSGWRINVVDASGRVLLSLRLDTPLPREACHATLVDAASTT</sequence>
<accession>A0A512C4M0</accession>
<dbReference type="InterPro" id="IPR054189">
    <property type="entry name" value="DUF6894"/>
</dbReference>
<organism evidence="2 3">
    <name type="scientific">Microvirga aerophila</name>
    <dbReference type="NCBI Taxonomy" id="670291"/>
    <lineage>
        <taxon>Bacteria</taxon>
        <taxon>Pseudomonadati</taxon>
        <taxon>Pseudomonadota</taxon>
        <taxon>Alphaproteobacteria</taxon>
        <taxon>Hyphomicrobiales</taxon>
        <taxon>Methylobacteriaceae</taxon>
        <taxon>Microvirga</taxon>
    </lineage>
</organism>
<dbReference type="Pfam" id="PF21834">
    <property type="entry name" value="DUF6894"/>
    <property type="match status" value="1"/>
</dbReference>
<reference evidence="2 3" key="1">
    <citation type="submission" date="2019-07" db="EMBL/GenBank/DDBJ databases">
        <title>Whole genome shotgun sequence of Microvirga aerophila NBRC 106136.</title>
        <authorList>
            <person name="Hosoyama A."/>
            <person name="Uohara A."/>
            <person name="Ohji S."/>
            <person name="Ichikawa N."/>
        </authorList>
    </citation>
    <scope>NUCLEOTIDE SEQUENCE [LARGE SCALE GENOMIC DNA]</scope>
    <source>
        <strain evidence="2 3">NBRC 106136</strain>
    </source>
</reference>
<dbReference type="AlphaFoldDB" id="A0A512C4M0"/>
<dbReference type="RefSeq" id="WP_147023387.1">
    <property type="nucleotide sequence ID" value="NZ_BJYU01000345.1"/>
</dbReference>
<dbReference type="Proteomes" id="UP000321085">
    <property type="component" value="Unassembled WGS sequence"/>
</dbReference>
<proteinExistence type="predicted"/>
<dbReference type="EMBL" id="BJYU01000345">
    <property type="protein sequence ID" value="GEO19174.1"/>
    <property type="molecule type" value="Genomic_DNA"/>
</dbReference>
<comment type="caution">
    <text evidence="2">The sequence shown here is derived from an EMBL/GenBank/DDBJ whole genome shotgun (WGS) entry which is preliminary data.</text>
</comment>